<dbReference type="Gene3D" id="1.10.3330.10">
    <property type="entry name" value="Oxo-4-hydroxy-4-carboxy-5-ureidoimidazoline decarboxylase"/>
    <property type="match status" value="1"/>
</dbReference>
<feature type="domain" description="Oxo-4-hydroxy-4-carboxy-5-ureidoimidazoline decarboxylase" evidence="7">
    <location>
        <begin position="41"/>
        <end position="188"/>
    </location>
</feature>
<evidence type="ECO:0000313" key="8">
    <source>
        <dbReference type="EMBL" id="GAA4980505.1"/>
    </source>
</evidence>
<dbReference type="InterPro" id="IPR018020">
    <property type="entry name" value="OHCU_decarboxylase"/>
</dbReference>
<dbReference type="PANTHER" id="PTHR43466:SF1">
    <property type="entry name" value="2-OXO-4-HYDROXY-4-CARBOXY-5-UREIDOIMIDAZOLINE DECARBOXYLASE-RELATED"/>
    <property type="match status" value="1"/>
</dbReference>
<dbReference type="Proteomes" id="UP001501195">
    <property type="component" value="Unassembled WGS sequence"/>
</dbReference>
<comment type="pathway">
    <text evidence="2">Purine metabolism; urate degradation; (S)-allantoin from urate: step 3/3.</text>
</comment>
<evidence type="ECO:0000256" key="5">
    <source>
        <dbReference type="ARBA" id="ARBA00022793"/>
    </source>
</evidence>
<reference evidence="9" key="1">
    <citation type="journal article" date="2019" name="Int. J. Syst. Evol. Microbiol.">
        <title>The Global Catalogue of Microorganisms (GCM) 10K type strain sequencing project: providing services to taxonomists for standard genome sequencing and annotation.</title>
        <authorList>
            <consortium name="The Broad Institute Genomics Platform"/>
            <consortium name="The Broad Institute Genome Sequencing Center for Infectious Disease"/>
            <person name="Wu L."/>
            <person name="Ma J."/>
        </authorList>
    </citation>
    <scope>NUCLEOTIDE SEQUENCE [LARGE SCALE GENOMIC DNA]</scope>
    <source>
        <strain evidence="9">JCM 18126</strain>
    </source>
</reference>
<evidence type="ECO:0000256" key="4">
    <source>
        <dbReference type="ARBA" id="ARBA00022631"/>
    </source>
</evidence>
<dbReference type="NCBIfam" id="TIGR03180">
    <property type="entry name" value="UraD_2"/>
    <property type="match status" value="1"/>
</dbReference>
<evidence type="ECO:0000256" key="6">
    <source>
        <dbReference type="ARBA" id="ARBA00023239"/>
    </source>
</evidence>
<comment type="caution">
    <text evidence="8">The sequence shown here is derived from an EMBL/GenBank/DDBJ whole genome shotgun (WGS) entry which is preliminary data.</text>
</comment>
<keyword evidence="9" id="KW-1185">Reference proteome</keyword>
<proteinExistence type="predicted"/>
<dbReference type="EC" id="4.1.1.97" evidence="3"/>
<dbReference type="NCBIfam" id="NF010372">
    <property type="entry name" value="PRK13798.1"/>
    <property type="match status" value="1"/>
</dbReference>
<evidence type="ECO:0000256" key="3">
    <source>
        <dbReference type="ARBA" id="ARBA00012257"/>
    </source>
</evidence>
<evidence type="ECO:0000313" key="9">
    <source>
        <dbReference type="Proteomes" id="UP001501195"/>
    </source>
</evidence>
<gene>
    <name evidence="8" type="primary">uraD</name>
    <name evidence="8" type="ORF">GCM10023225_20850</name>
</gene>
<protein>
    <recommendedName>
        <fullName evidence="3">2-oxo-4-hydroxy-4-carboxy-5-ureidoimidazoline decarboxylase</fullName>
        <ecNumber evidence="3">4.1.1.97</ecNumber>
    </recommendedName>
</protein>
<evidence type="ECO:0000256" key="2">
    <source>
        <dbReference type="ARBA" id="ARBA00004754"/>
    </source>
</evidence>
<name>A0ABP9HWA2_9ACTN</name>
<dbReference type="EMBL" id="BAABIL010000305">
    <property type="protein sequence ID" value="GAA4980505.1"/>
    <property type="molecule type" value="Genomic_DNA"/>
</dbReference>
<dbReference type="PANTHER" id="PTHR43466">
    <property type="entry name" value="2-OXO-4-HYDROXY-4-CARBOXY-5-UREIDOIMIDAZOLINE DECARBOXYLASE-RELATED"/>
    <property type="match status" value="1"/>
</dbReference>
<sequence>MVERTDAVGGPGAGTGDVAGEVAGEELAGPRAAAGVAAVVALPPRRAVELLLGCCAAPRWAHRVVARRPHRTPQALLAAVAEELRAAPEADVDAALAAHPRIGERPAGADSRREQAGVLTAGADVLAALAEGNRAYEERFGHVYLVRASGRSAAELLALLRARLGNDPTTERAVLRGELLAITVLRLRRALDELAGVAA</sequence>
<organism evidence="8 9">
    <name type="scientific">Kineococcus glutinatus</name>
    <dbReference type="NCBI Taxonomy" id="1070872"/>
    <lineage>
        <taxon>Bacteria</taxon>
        <taxon>Bacillati</taxon>
        <taxon>Actinomycetota</taxon>
        <taxon>Actinomycetes</taxon>
        <taxon>Kineosporiales</taxon>
        <taxon>Kineosporiaceae</taxon>
        <taxon>Kineococcus</taxon>
    </lineage>
</organism>
<comment type="catalytic activity">
    <reaction evidence="1">
        <text>5-hydroxy-2-oxo-4-ureido-2,5-dihydro-1H-imidazole-5-carboxylate + H(+) = (S)-allantoin + CO2</text>
        <dbReference type="Rhea" id="RHEA:26301"/>
        <dbReference type="ChEBI" id="CHEBI:15378"/>
        <dbReference type="ChEBI" id="CHEBI:15678"/>
        <dbReference type="ChEBI" id="CHEBI:16526"/>
        <dbReference type="ChEBI" id="CHEBI:58639"/>
        <dbReference type="EC" id="4.1.1.97"/>
    </reaction>
</comment>
<dbReference type="InterPro" id="IPR036778">
    <property type="entry name" value="OHCU_decarboxylase_sf"/>
</dbReference>
<keyword evidence="4" id="KW-0659">Purine metabolism</keyword>
<dbReference type="RefSeq" id="WP_345712465.1">
    <property type="nucleotide sequence ID" value="NZ_BAABIL010000305.1"/>
</dbReference>
<keyword evidence="6" id="KW-0456">Lyase</keyword>
<dbReference type="InterPro" id="IPR017595">
    <property type="entry name" value="OHCU_decarboxylase-2"/>
</dbReference>
<keyword evidence="5" id="KW-0210">Decarboxylase</keyword>
<evidence type="ECO:0000256" key="1">
    <source>
        <dbReference type="ARBA" id="ARBA00001163"/>
    </source>
</evidence>
<evidence type="ECO:0000259" key="7">
    <source>
        <dbReference type="Pfam" id="PF09349"/>
    </source>
</evidence>
<dbReference type="SUPFAM" id="SSF158694">
    <property type="entry name" value="UraD-Like"/>
    <property type="match status" value="1"/>
</dbReference>
<dbReference type="Pfam" id="PF09349">
    <property type="entry name" value="OHCU_decarbox"/>
    <property type="match status" value="1"/>
</dbReference>
<accession>A0ABP9HWA2</accession>